<protein>
    <submittedName>
        <fullName evidence="1">Uncharacterized protein</fullName>
    </submittedName>
</protein>
<evidence type="ECO:0000313" key="2">
    <source>
        <dbReference type="Proteomes" id="UP000464657"/>
    </source>
</evidence>
<evidence type="ECO:0000313" key="1">
    <source>
        <dbReference type="EMBL" id="QHI38972.1"/>
    </source>
</evidence>
<dbReference type="RefSeq" id="WP_160131486.1">
    <property type="nucleotide sequence ID" value="NZ_CP019288.1"/>
</dbReference>
<gene>
    <name evidence="1" type="ORF">IMCC3317_43720</name>
</gene>
<organism evidence="1 2">
    <name type="scientific">Kordia antarctica</name>
    <dbReference type="NCBI Taxonomy" id="1218801"/>
    <lineage>
        <taxon>Bacteria</taxon>
        <taxon>Pseudomonadati</taxon>
        <taxon>Bacteroidota</taxon>
        <taxon>Flavobacteriia</taxon>
        <taxon>Flavobacteriales</taxon>
        <taxon>Flavobacteriaceae</taxon>
        <taxon>Kordia</taxon>
    </lineage>
</organism>
<accession>A0A7L4ZQV2</accession>
<name>A0A7L4ZQV2_9FLAO</name>
<dbReference type="EMBL" id="CP019288">
    <property type="protein sequence ID" value="QHI38972.1"/>
    <property type="molecule type" value="Genomic_DNA"/>
</dbReference>
<proteinExistence type="predicted"/>
<dbReference type="KEGG" id="kan:IMCC3317_43720"/>
<keyword evidence="2" id="KW-1185">Reference proteome</keyword>
<dbReference type="Proteomes" id="UP000464657">
    <property type="component" value="Chromosome"/>
</dbReference>
<reference evidence="1 2" key="1">
    <citation type="journal article" date="2013" name="Int. J. Syst. Evol. Microbiol.">
        <title>Kordia antarctica sp. nov., isolated from Antarctic seawater.</title>
        <authorList>
            <person name="Baek K."/>
            <person name="Choi A."/>
            <person name="Kang I."/>
            <person name="Lee K."/>
            <person name="Cho J.C."/>
        </authorList>
    </citation>
    <scope>NUCLEOTIDE SEQUENCE [LARGE SCALE GENOMIC DNA]</scope>
    <source>
        <strain evidence="1 2">IMCC3317</strain>
    </source>
</reference>
<dbReference type="OrthoDB" id="8079725at2"/>
<dbReference type="AlphaFoldDB" id="A0A7L4ZQV2"/>
<sequence>MKKVYSIFLKNIKIGTTFLEKADAPMGVVFGEITFLSDHFGYDYFKKFCNEHAIELVCDDPEEKFLDTSTIKNLIVKSEENTEIIGIGNQITGSDQLAFEISIYGISYPFYEEEFSHHVKAYHEQFK</sequence>